<evidence type="ECO:0000313" key="4">
    <source>
        <dbReference type="Proteomes" id="UP001285441"/>
    </source>
</evidence>
<dbReference type="AlphaFoldDB" id="A0AAE0U248"/>
<dbReference type="Gene3D" id="3.40.250.10">
    <property type="entry name" value="Rhodanese-like domain"/>
    <property type="match status" value="1"/>
</dbReference>
<accession>A0AAE0U248</accession>
<keyword evidence="4" id="KW-1185">Reference proteome</keyword>
<dbReference type="PROSITE" id="PS50206">
    <property type="entry name" value="RHODANESE_3"/>
    <property type="match status" value="1"/>
</dbReference>
<gene>
    <name evidence="3" type="ORF">B0H63DRAFT_509534</name>
</gene>
<feature type="domain" description="Rhodanese" evidence="2">
    <location>
        <begin position="83"/>
        <end position="218"/>
    </location>
</feature>
<proteinExistence type="predicted"/>
<feature type="region of interest" description="Disordered" evidence="1">
    <location>
        <begin position="1"/>
        <end position="27"/>
    </location>
</feature>
<sequence>MEHSDIAGQHELDQGQIQPGGGRSFITKAPIKPQVEARALIESNFCEKATGPNIKDKVTKEFQEKGRVIKPERAIALFTDAKLRGSVTVVDLRSGDEAGDKARWNLRIPGAKSHPIPEKAENMDDPRRLRAGMHPTLTDTDIKRNWAAQLGDQHSIWASVLEKPVVIFHCRQSANRTPGIANNYLNYVAGTRNPAPQLVLILDGGFDAYLTAVDDYLKVDKNKNNRPLILEERP</sequence>
<reference evidence="3" key="1">
    <citation type="journal article" date="2023" name="Mol. Phylogenet. Evol.">
        <title>Genome-scale phylogeny and comparative genomics of the fungal order Sordariales.</title>
        <authorList>
            <person name="Hensen N."/>
            <person name="Bonometti L."/>
            <person name="Westerberg I."/>
            <person name="Brannstrom I.O."/>
            <person name="Guillou S."/>
            <person name="Cros-Aarteil S."/>
            <person name="Calhoun S."/>
            <person name="Haridas S."/>
            <person name="Kuo A."/>
            <person name="Mondo S."/>
            <person name="Pangilinan J."/>
            <person name="Riley R."/>
            <person name="LaButti K."/>
            <person name="Andreopoulos B."/>
            <person name="Lipzen A."/>
            <person name="Chen C."/>
            <person name="Yan M."/>
            <person name="Daum C."/>
            <person name="Ng V."/>
            <person name="Clum A."/>
            <person name="Steindorff A."/>
            <person name="Ohm R.A."/>
            <person name="Martin F."/>
            <person name="Silar P."/>
            <person name="Natvig D.O."/>
            <person name="Lalanne C."/>
            <person name="Gautier V."/>
            <person name="Ament-Velasquez S.L."/>
            <person name="Kruys A."/>
            <person name="Hutchinson M.I."/>
            <person name="Powell A.J."/>
            <person name="Barry K."/>
            <person name="Miller A.N."/>
            <person name="Grigoriev I.V."/>
            <person name="Debuchy R."/>
            <person name="Gladieux P."/>
            <person name="Hiltunen Thoren M."/>
            <person name="Johannesson H."/>
        </authorList>
    </citation>
    <scope>NUCLEOTIDE SEQUENCE</scope>
    <source>
        <strain evidence="3">CBS 232.78</strain>
    </source>
</reference>
<evidence type="ECO:0000259" key="2">
    <source>
        <dbReference type="PROSITE" id="PS50206"/>
    </source>
</evidence>
<evidence type="ECO:0000256" key="1">
    <source>
        <dbReference type="SAM" id="MobiDB-lite"/>
    </source>
</evidence>
<comment type="caution">
    <text evidence="3">The sequence shown here is derived from an EMBL/GenBank/DDBJ whole genome shotgun (WGS) entry which is preliminary data.</text>
</comment>
<dbReference type="EMBL" id="JAULSW010000003">
    <property type="protein sequence ID" value="KAK3387820.1"/>
    <property type="molecule type" value="Genomic_DNA"/>
</dbReference>
<organism evidence="3 4">
    <name type="scientific">Podospora didyma</name>
    <dbReference type="NCBI Taxonomy" id="330526"/>
    <lineage>
        <taxon>Eukaryota</taxon>
        <taxon>Fungi</taxon>
        <taxon>Dikarya</taxon>
        <taxon>Ascomycota</taxon>
        <taxon>Pezizomycotina</taxon>
        <taxon>Sordariomycetes</taxon>
        <taxon>Sordariomycetidae</taxon>
        <taxon>Sordariales</taxon>
        <taxon>Podosporaceae</taxon>
        <taxon>Podospora</taxon>
    </lineage>
</organism>
<feature type="compositionally biased region" description="Basic and acidic residues" evidence="1">
    <location>
        <begin position="1"/>
        <end position="13"/>
    </location>
</feature>
<dbReference type="InterPro" id="IPR036873">
    <property type="entry name" value="Rhodanese-like_dom_sf"/>
</dbReference>
<protein>
    <recommendedName>
        <fullName evidence="2">Rhodanese domain-containing protein</fullName>
    </recommendedName>
</protein>
<dbReference type="SUPFAM" id="SSF52821">
    <property type="entry name" value="Rhodanese/Cell cycle control phosphatase"/>
    <property type="match status" value="1"/>
</dbReference>
<dbReference type="InterPro" id="IPR001763">
    <property type="entry name" value="Rhodanese-like_dom"/>
</dbReference>
<evidence type="ECO:0000313" key="3">
    <source>
        <dbReference type="EMBL" id="KAK3387820.1"/>
    </source>
</evidence>
<reference evidence="3" key="2">
    <citation type="submission" date="2023-06" db="EMBL/GenBank/DDBJ databases">
        <authorList>
            <consortium name="Lawrence Berkeley National Laboratory"/>
            <person name="Haridas S."/>
            <person name="Hensen N."/>
            <person name="Bonometti L."/>
            <person name="Westerberg I."/>
            <person name="Brannstrom I.O."/>
            <person name="Guillou S."/>
            <person name="Cros-Aarteil S."/>
            <person name="Calhoun S."/>
            <person name="Kuo A."/>
            <person name="Mondo S."/>
            <person name="Pangilinan J."/>
            <person name="Riley R."/>
            <person name="LaButti K."/>
            <person name="Andreopoulos B."/>
            <person name="Lipzen A."/>
            <person name="Chen C."/>
            <person name="Yanf M."/>
            <person name="Daum C."/>
            <person name="Ng V."/>
            <person name="Clum A."/>
            <person name="Steindorff A."/>
            <person name="Ohm R."/>
            <person name="Martin F."/>
            <person name="Silar P."/>
            <person name="Natvig D."/>
            <person name="Lalanne C."/>
            <person name="Gautier V."/>
            <person name="Ament-velasquez S.L."/>
            <person name="Kruys A."/>
            <person name="Hutchinson M.I."/>
            <person name="Powell A.J."/>
            <person name="Barry K."/>
            <person name="Miller A.N."/>
            <person name="Grigoriev I.V."/>
            <person name="Debuchy R."/>
            <person name="Gladieux P."/>
            <person name="Thoren M.H."/>
            <person name="Johannesson H."/>
        </authorList>
    </citation>
    <scope>NUCLEOTIDE SEQUENCE</scope>
    <source>
        <strain evidence="3">CBS 232.78</strain>
    </source>
</reference>
<name>A0AAE0U248_9PEZI</name>
<dbReference type="Proteomes" id="UP001285441">
    <property type="component" value="Unassembled WGS sequence"/>
</dbReference>